<proteinExistence type="predicted"/>
<evidence type="ECO:0000259" key="2">
    <source>
        <dbReference type="Pfam" id="PF10646"/>
    </source>
</evidence>
<dbReference type="SUPFAM" id="SSF75011">
    <property type="entry name" value="3-carboxy-cis,cis-mucoante lactonizing enzyme"/>
    <property type="match status" value="1"/>
</dbReference>
<feature type="compositionally biased region" description="Low complexity" evidence="1">
    <location>
        <begin position="34"/>
        <end position="45"/>
    </location>
</feature>
<dbReference type="InterPro" id="IPR019606">
    <property type="entry name" value="GerMN"/>
</dbReference>
<dbReference type="InterPro" id="IPR015943">
    <property type="entry name" value="WD40/YVTN_repeat-like_dom_sf"/>
</dbReference>
<gene>
    <name evidence="4" type="ORF">Ani05nite_57400</name>
</gene>
<dbReference type="Pfam" id="PF10647">
    <property type="entry name" value="Gmad1"/>
    <property type="match status" value="1"/>
</dbReference>
<evidence type="ECO:0008006" key="6">
    <source>
        <dbReference type="Google" id="ProtNLM"/>
    </source>
</evidence>
<dbReference type="AlphaFoldDB" id="A0A919MP37"/>
<organism evidence="4 5">
    <name type="scientific">Actinoplanes nipponensis</name>
    <dbReference type="NCBI Taxonomy" id="135950"/>
    <lineage>
        <taxon>Bacteria</taxon>
        <taxon>Bacillati</taxon>
        <taxon>Actinomycetota</taxon>
        <taxon>Actinomycetes</taxon>
        <taxon>Micromonosporales</taxon>
        <taxon>Micromonosporaceae</taxon>
        <taxon>Actinoplanes</taxon>
    </lineage>
</organism>
<comment type="caution">
    <text evidence="4">The sequence shown here is derived from an EMBL/GenBank/DDBJ whole genome shotgun (WGS) entry which is preliminary data.</text>
</comment>
<keyword evidence="5" id="KW-1185">Reference proteome</keyword>
<evidence type="ECO:0000256" key="1">
    <source>
        <dbReference type="SAM" id="MobiDB-lite"/>
    </source>
</evidence>
<dbReference type="InterPro" id="IPR018910">
    <property type="entry name" value="LpqB_C"/>
</dbReference>
<protein>
    <recommendedName>
        <fullName evidence="6">Lipoprotein LpqB beta-propeller domain-containing protein</fullName>
    </recommendedName>
</protein>
<feature type="region of interest" description="Disordered" evidence="1">
    <location>
        <begin position="26"/>
        <end position="47"/>
    </location>
</feature>
<evidence type="ECO:0000259" key="3">
    <source>
        <dbReference type="Pfam" id="PF10647"/>
    </source>
</evidence>
<evidence type="ECO:0000313" key="4">
    <source>
        <dbReference type="EMBL" id="GIE52206.1"/>
    </source>
</evidence>
<feature type="domain" description="Lipoprotein LpqB C-terminal" evidence="3">
    <location>
        <begin position="336"/>
        <end position="544"/>
    </location>
</feature>
<dbReference type="PROSITE" id="PS51257">
    <property type="entry name" value="PROKAR_LIPOPROTEIN"/>
    <property type="match status" value="1"/>
</dbReference>
<dbReference type="EMBL" id="BOMQ01000065">
    <property type="protein sequence ID" value="GIE52206.1"/>
    <property type="molecule type" value="Genomic_DNA"/>
</dbReference>
<sequence>MRRRLRLLLAAPLVAAVLTGGCGIPDSTEVQRVGPGPSTGTSTGGEAAPIRHDRIASSEPGQFVRYYLEAAAGDPNGAMERVKRFLSPTAAATFKAPPAEIRVIHLVDTPLVNPGSDEVTLRTRTVGVLSRNGVLNTAADTPPDYEFTISSTAGQSGLFVTKAPPVLMITDDALNNFYDRRELYFWNFENTGLVPDTRYVPRDLPSEQGPNEIIKWLIDGPSPLLEDAVTPLPDGTQLDGNVPAPSDDRLRVSLNGQAAQPDDPAGLERLRRQLMWSLRSNEWHTLELKVGSQDSTEYRGTDYYTSNPAYALAATPERFVIYNGQVRRMSRSPYATEPVPVLRPEDNRFVRAAAFSGAGTRRFAALVVTAGGRQELRVRATAADEKVALARIVLPKGVTGQPVWAITSAEPNVAAVGLITVGGRLYSFSSDGGALARVDGVGDGISAVAVAPDGRRLALVSRGRLFAGALSTSGDGVQVPLVKQVLAAPLSQVSAVDWSSETWLAAAGTRADNGRVAIIEMTVDGSSVSERLADIGTKSVSYLTAYPVSPVSGSKSSDTIAYVADGDAFDVLSGPVRIGVADLADPVPNPPSGVKPTAPFFLR</sequence>
<dbReference type="RefSeq" id="WP_203773443.1">
    <property type="nucleotide sequence ID" value="NZ_BAAAYJ010000093.1"/>
</dbReference>
<feature type="domain" description="GerMN" evidence="2">
    <location>
        <begin position="183"/>
        <end position="280"/>
    </location>
</feature>
<evidence type="ECO:0000313" key="5">
    <source>
        <dbReference type="Proteomes" id="UP000647172"/>
    </source>
</evidence>
<name>A0A919MP37_9ACTN</name>
<dbReference type="Pfam" id="PF10646">
    <property type="entry name" value="Germane"/>
    <property type="match status" value="1"/>
</dbReference>
<accession>A0A919MP37</accession>
<reference evidence="4" key="1">
    <citation type="submission" date="2021-01" db="EMBL/GenBank/DDBJ databases">
        <title>Whole genome shotgun sequence of Actinoplanes nipponensis NBRC 14063.</title>
        <authorList>
            <person name="Komaki H."/>
            <person name="Tamura T."/>
        </authorList>
    </citation>
    <scope>NUCLEOTIDE SEQUENCE</scope>
    <source>
        <strain evidence="4">NBRC 14063</strain>
    </source>
</reference>
<dbReference type="Proteomes" id="UP000647172">
    <property type="component" value="Unassembled WGS sequence"/>
</dbReference>
<dbReference type="Gene3D" id="2.130.10.10">
    <property type="entry name" value="YVTN repeat-like/Quinoprotein amine dehydrogenase"/>
    <property type="match status" value="1"/>
</dbReference>